<feature type="binding site" evidence="8">
    <location>
        <position position="394"/>
    </location>
    <ligand>
        <name>substrate</name>
    </ligand>
</feature>
<feature type="active site" description="Proton acceptor" evidence="7">
    <location>
        <position position="343"/>
    </location>
</feature>
<feature type="active site" description="Proton donor" evidence="7">
    <location>
        <position position="208"/>
    </location>
</feature>
<feature type="binding site" evidence="8">
    <location>
        <position position="291"/>
    </location>
    <ligand>
        <name>substrate</name>
    </ligand>
</feature>
<dbReference type="SUPFAM" id="SSF51604">
    <property type="entry name" value="Enolase C-terminal domain-like"/>
    <property type="match status" value="1"/>
</dbReference>
<proteinExistence type="inferred from homology"/>
<name>A0A061IS86_TRYRA</name>
<evidence type="ECO:0000256" key="9">
    <source>
        <dbReference type="PIRSR" id="PIRSR001400-3"/>
    </source>
</evidence>
<evidence type="ECO:0000256" key="6">
    <source>
        <dbReference type="ARBA" id="ARBA00023239"/>
    </source>
</evidence>
<evidence type="ECO:0000256" key="5">
    <source>
        <dbReference type="ARBA" id="ARBA00023152"/>
    </source>
</evidence>
<feature type="binding site" evidence="9">
    <location>
        <position position="318"/>
    </location>
    <ligand>
        <name>Mg(2+)</name>
        <dbReference type="ChEBI" id="CHEBI:18420"/>
    </ligand>
</feature>
<feature type="domain" description="Enolase N-terminal" evidence="11">
    <location>
        <begin position="3"/>
        <end position="132"/>
    </location>
</feature>
<dbReference type="InterPro" id="IPR036849">
    <property type="entry name" value="Enolase-like_C_sf"/>
</dbReference>
<dbReference type="InterPro" id="IPR020809">
    <property type="entry name" value="Enolase_CS"/>
</dbReference>
<dbReference type="NCBIfam" id="TIGR01060">
    <property type="entry name" value="eno"/>
    <property type="match status" value="1"/>
</dbReference>
<sequence>MTIQKVHGREVLDSRGNPTVEVEVTTELGVFRSIVPSGASTGVHEACELRDDDKRRYLGKGCLHAVKNVNDVLAPALVGKDELQQATLDQLMRDLDGTANKSRLGANAILGCSMAISKAAAARKGIPLYRYLAELAGSKEIRLPVPCFNVINGGKHAGNALPFQEFMIAPVKASSFSEALRMGSEVYHALKSIIKKKYGQDAVNVGDEGGFAPPITDINEPLPILMEAIEQAGHKGKFAICMDCAASETYDENKKQYNLTFKSPNATWVTAKQLGETYAKWVSEYPIVSIEDPYDQDDFEGFAGITEVLKGKAQVVGDDLTVTNVARIKMAIEKKACNSLLLKINQIGTITEAIDASKLCMANGWSVMVSHRSGETEDTYIADLVVGLGSGQIKTGAPCRGERTAKLNQLLRIEEELGAHAKFGFPAWA</sequence>
<comment type="caution">
    <text evidence="12">The sequence shown here is derived from an EMBL/GenBank/DDBJ whole genome shotgun (WGS) entry which is preliminary data.</text>
</comment>
<dbReference type="AlphaFoldDB" id="A0A061IS86"/>
<dbReference type="EMBL" id="AUPL01007150">
    <property type="protein sequence ID" value="ESL05219.1"/>
    <property type="molecule type" value="Genomic_DNA"/>
</dbReference>
<dbReference type="Pfam" id="PF00113">
    <property type="entry name" value="Enolase_C"/>
    <property type="match status" value="1"/>
</dbReference>
<dbReference type="SFLD" id="SFLDF00002">
    <property type="entry name" value="enolase"/>
    <property type="match status" value="1"/>
</dbReference>
<dbReference type="SUPFAM" id="SSF54826">
    <property type="entry name" value="Enolase N-terminal domain-like"/>
    <property type="match status" value="1"/>
</dbReference>
<evidence type="ECO:0000259" key="11">
    <source>
        <dbReference type="SMART" id="SM01193"/>
    </source>
</evidence>
<dbReference type="PANTHER" id="PTHR11902:SF1">
    <property type="entry name" value="ENOLASE"/>
    <property type="match status" value="1"/>
</dbReference>
<dbReference type="OrthoDB" id="268558at2759"/>
<evidence type="ECO:0000256" key="2">
    <source>
        <dbReference type="ARBA" id="ARBA00009604"/>
    </source>
</evidence>
<feature type="binding site" evidence="8">
    <location>
        <position position="156"/>
    </location>
    <ligand>
        <name>substrate</name>
    </ligand>
</feature>
<feature type="binding site" evidence="9">
    <location>
        <position position="291"/>
    </location>
    <ligand>
        <name>Mg(2+)</name>
        <dbReference type="ChEBI" id="CHEBI:18420"/>
    </ligand>
</feature>
<gene>
    <name evidence="12" type="ORF">TRSC58_07150</name>
</gene>
<keyword evidence="9" id="KW-0479">Metal-binding</keyword>
<dbReference type="Proteomes" id="UP000031737">
    <property type="component" value="Unassembled WGS sequence"/>
</dbReference>
<evidence type="ECO:0000313" key="12">
    <source>
        <dbReference type="EMBL" id="ESL05219.1"/>
    </source>
</evidence>
<dbReference type="FunFam" id="3.20.20.120:FF:000002">
    <property type="entry name" value="Enolase 1"/>
    <property type="match status" value="1"/>
</dbReference>
<dbReference type="InterPro" id="IPR020810">
    <property type="entry name" value="Enolase_C"/>
</dbReference>
<dbReference type="SFLD" id="SFLDG00178">
    <property type="entry name" value="enolase"/>
    <property type="match status" value="1"/>
</dbReference>
<comment type="cofactor">
    <cofactor evidence="9">
        <name>Mg(2+)</name>
        <dbReference type="ChEBI" id="CHEBI:18420"/>
    </cofactor>
    <text evidence="9">Mg(2+) is required for catalysis and for stabilizing the dimer.</text>
</comment>
<dbReference type="Gene3D" id="3.20.20.120">
    <property type="entry name" value="Enolase-like C-terminal domain"/>
    <property type="match status" value="1"/>
</dbReference>
<feature type="binding site" evidence="9">
    <location>
        <position position="243"/>
    </location>
    <ligand>
        <name>Mg(2+)</name>
        <dbReference type="ChEBI" id="CHEBI:18420"/>
    </ligand>
</feature>
<dbReference type="PRINTS" id="PR00148">
    <property type="entry name" value="ENOLASE"/>
</dbReference>
<accession>A0A061IS86</accession>
<dbReference type="PIRSF" id="PIRSF001400">
    <property type="entry name" value="Enolase"/>
    <property type="match status" value="1"/>
</dbReference>
<feature type="binding site" evidence="8">
    <location>
        <position position="318"/>
    </location>
    <ligand>
        <name>substrate</name>
    </ligand>
</feature>
<dbReference type="UniPathway" id="UPA00109">
    <property type="reaction ID" value="UER00187"/>
</dbReference>
<dbReference type="SMART" id="SM01193">
    <property type="entry name" value="Enolase_N"/>
    <property type="match status" value="1"/>
</dbReference>
<dbReference type="HAMAP" id="MF_00318">
    <property type="entry name" value="Enolase"/>
    <property type="match status" value="1"/>
</dbReference>
<dbReference type="GO" id="GO:0006096">
    <property type="term" value="P:glycolytic process"/>
    <property type="evidence" value="ECO:0007669"/>
    <property type="project" value="UniProtKB-UniPathway"/>
</dbReference>
<dbReference type="GO" id="GO:0000287">
    <property type="term" value="F:magnesium ion binding"/>
    <property type="evidence" value="ECO:0007669"/>
    <property type="project" value="InterPro"/>
</dbReference>
<dbReference type="InterPro" id="IPR000941">
    <property type="entry name" value="Enolase"/>
</dbReference>
<dbReference type="InterPro" id="IPR020811">
    <property type="entry name" value="Enolase_N"/>
</dbReference>
<evidence type="ECO:0000256" key="1">
    <source>
        <dbReference type="ARBA" id="ARBA00005031"/>
    </source>
</evidence>
<keyword evidence="5" id="KW-0324">Glycolysis</keyword>
<evidence type="ECO:0000256" key="4">
    <source>
        <dbReference type="ARBA" id="ARBA00022842"/>
    </source>
</evidence>
<dbReference type="SFLD" id="SFLDS00001">
    <property type="entry name" value="Enolase"/>
    <property type="match status" value="1"/>
</dbReference>
<dbReference type="FunFam" id="3.30.390.10:FF:000001">
    <property type="entry name" value="Enolase"/>
    <property type="match status" value="1"/>
</dbReference>
<reference evidence="12 13" key="1">
    <citation type="submission" date="2013-07" db="EMBL/GenBank/DDBJ databases">
        <authorList>
            <person name="Stoco P.H."/>
            <person name="Wagner G."/>
            <person name="Gerber A."/>
            <person name="Zaha A."/>
            <person name="Thompson C."/>
            <person name="Bartholomeu D.C."/>
            <person name="Luckemeyer D.D."/>
            <person name="Bahia D."/>
            <person name="Loreto E."/>
            <person name="Prestes E.B."/>
            <person name="Lima F.M."/>
            <person name="Rodrigues-Luiz G."/>
            <person name="Vallejo G.A."/>
            <person name="Filho J.F."/>
            <person name="Monteiro K.M."/>
            <person name="Tyler K.M."/>
            <person name="de Almeida L.G."/>
            <person name="Ortiz M.F."/>
            <person name="Siervo M.A."/>
            <person name="de Moraes M.H."/>
            <person name="Cunha O.L."/>
            <person name="Mendonca-Neto R."/>
            <person name="Silva R."/>
            <person name="Teixeira S.M."/>
            <person name="Murta S.M."/>
            <person name="Sincero T.C."/>
            <person name="Mendes T.A."/>
            <person name="Urmenyi T.P."/>
            <person name="Silva V.G."/>
            <person name="da Rocha W.D."/>
            <person name="Andersson B."/>
            <person name="Romanha A.J."/>
            <person name="Steindel M."/>
            <person name="de Vasconcelos A.T."/>
            <person name="Grisard E.C."/>
        </authorList>
    </citation>
    <scope>NUCLEOTIDE SEQUENCE [LARGE SCALE GENOMIC DNA]</scope>
    <source>
        <strain evidence="12 13">SC58</strain>
    </source>
</reference>
<dbReference type="VEuPathDB" id="TriTrypDB:TRSC58_07150"/>
<evidence type="ECO:0000256" key="3">
    <source>
        <dbReference type="ARBA" id="ARBA00012058"/>
    </source>
</evidence>
<dbReference type="Pfam" id="PF03952">
    <property type="entry name" value="Enolase_N"/>
    <property type="match status" value="1"/>
</dbReference>
<organism evidence="12 13">
    <name type="scientific">Trypanosoma rangeli SC58</name>
    <dbReference type="NCBI Taxonomy" id="429131"/>
    <lineage>
        <taxon>Eukaryota</taxon>
        <taxon>Discoba</taxon>
        <taxon>Euglenozoa</taxon>
        <taxon>Kinetoplastea</taxon>
        <taxon>Metakinetoplastina</taxon>
        <taxon>Trypanosomatida</taxon>
        <taxon>Trypanosomatidae</taxon>
        <taxon>Trypanosoma</taxon>
        <taxon>Herpetosoma</taxon>
    </lineage>
</organism>
<dbReference type="PROSITE" id="PS00164">
    <property type="entry name" value="ENOLASE"/>
    <property type="match status" value="1"/>
</dbReference>
<dbReference type="PANTHER" id="PTHR11902">
    <property type="entry name" value="ENOLASE"/>
    <property type="match status" value="1"/>
</dbReference>
<keyword evidence="6" id="KW-0456">Lyase</keyword>
<dbReference type="InterPro" id="IPR029017">
    <property type="entry name" value="Enolase-like_N"/>
</dbReference>
<keyword evidence="4 9" id="KW-0460">Magnesium</keyword>
<dbReference type="Gene3D" id="3.30.390.10">
    <property type="entry name" value="Enolase-like, N-terminal domain"/>
    <property type="match status" value="1"/>
</dbReference>
<evidence type="ECO:0000259" key="10">
    <source>
        <dbReference type="SMART" id="SM01192"/>
    </source>
</evidence>
<dbReference type="EC" id="4.2.1.11" evidence="3"/>
<evidence type="ECO:0000256" key="8">
    <source>
        <dbReference type="PIRSR" id="PIRSR001400-2"/>
    </source>
</evidence>
<feature type="binding site" evidence="8">
    <location>
        <begin position="370"/>
        <end position="373"/>
    </location>
    <ligand>
        <name>substrate</name>
    </ligand>
</feature>
<evidence type="ECO:0000256" key="7">
    <source>
        <dbReference type="PIRSR" id="PIRSR001400-1"/>
    </source>
</evidence>
<feature type="domain" description="Enolase C-terminal TIM barrel" evidence="10">
    <location>
        <begin position="140"/>
        <end position="427"/>
    </location>
</feature>
<dbReference type="GO" id="GO:0004634">
    <property type="term" value="F:phosphopyruvate hydratase activity"/>
    <property type="evidence" value="ECO:0007669"/>
    <property type="project" value="UniProtKB-EC"/>
</dbReference>
<evidence type="ECO:0000313" key="13">
    <source>
        <dbReference type="Proteomes" id="UP000031737"/>
    </source>
</evidence>
<dbReference type="SMART" id="SM01192">
    <property type="entry name" value="Enolase_C"/>
    <property type="match status" value="1"/>
</dbReference>
<keyword evidence="13" id="KW-1185">Reference proteome</keyword>
<feature type="binding site" evidence="8">
    <location>
        <position position="165"/>
    </location>
    <ligand>
        <name>substrate</name>
    </ligand>
</feature>
<dbReference type="CDD" id="cd03313">
    <property type="entry name" value="enolase"/>
    <property type="match status" value="1"/>
</dbReference>
<comment type="similarity">
    <text evidence="2">Belongs to the enolase family.</text>
</comment>
<dbReference type="GO" id="GO:0000015">
    <property type="term" value="C:phosphopyruvate hydratase complex"/>
    <property type="evidence" value="ECO:0007669"/>
    <property type="project" value="InterPro"/>
</dbReference>
<protein>
    <recommendedName>
        <fullName evidence="3">phosphopyruvate hydratase</fullName>
        <ecNumber evidence="3">4.2.1.11</ecNumber>
    </recommendedName>
</protein>
<comment type="pathway">
    <text evidence="1">Carbohydrate degradation; glycolysis; pyruvate from D-glyceraldehyde 3-phosphate: step 4/5.</text>
</comment>